<dbReference type="Gene3D" id="1.10.630.10">
    <property type="entry name" value="Cytochrome P450"/>
    <property type="match status" value="1"/>
</dbReference>
<organism evidence="15 16">
    <name type="scientific">Triangularia setosa</name>
    <dbReference type="NCBI Taxonomy" id="2587417"/>
    <lineage>
        <taxon>Eukaryota</taxon>
        <taxon>Fungi</taxon>
        <taxon>Dikarya</taxon>
        <taxon>Ascomycota</taxon>
        <taxon>Pezizomycotina</taxon>
        <taxon>Sordariomycetes</taxon>
        <taxon>Sordariomycetidae</taxon>
        <taxon>Sordariales</taxon>
        <taxon>Podosporaceae</taxon>
        <taxon>Triangularia</taxon>
    </lineage>
</organism>
<dbReference type="GO" id="GO:0005506">
    <property type="term" value="F:iron ion binding"/>
    <property type="evidence" value="ECO:0007669"/>
    <property type="project" value="InterPro"/>
</dbReference>
<dbReference type="GO" id="GO:0004497">
    <property type="term" value="F:monooxygenase activity"/>
    <property type="evidence" value="ECO:0007669"/>
    <property type="project" value="UniProtKB-KW"/>
</dbReference>
<keyword evidence="11 14" id="KW-0472">Membrane</keyword>
<evidence type="ECO:0000256" key="3">
    <source>
        <dbReference type="ARBA" id="ARBA00010617"/>
    </source>
</evidence>
<keyword evidence="9 12" id="KW-0408">Iron</keyword>
<evidence type="ECO:0000313" key="16">
    <source>
        <dbReference type="Proteomes" id="UP001302321"/>
    </source>
</evidence>
<evidence type="ECO:0000256" key="11">
    <source>
        <dbReference type="ARBA" id="ARBA00023136"/>
    </source>
</evidence>
<keyword evidence="5 14" id="KW-0812">Transmembrane</keyword>
<dbReference type="PANTHER" id="PTHR24305:SF237">
    <property type="entry name" value="CYTOCHROME P450 MONOOXYGENASE ATNE-RELATED"/>
    <property type="match status" value="1"/>
</dbReference>
<dbReference type="PRINTS" id="PR00463">
    <property type="entry name" value="EP450I"/>
</dbReference>
<evidence type="ECO:0000256" key="14">
    <source>
        <dbReference type="SAM" id="Phobius"/>
    </source>
</evidence>
<comment type="cofactor">
    <cofactor evidence="1 12">
        <name>heme</name>
        <dbReference type="ChEBI" id="CHEBI:30413"/>
    </cofactor>
</comment>
<dbReference type="Proteomes" id="UP001302321">
    <property type="component" value="Unassembled WGS sequence"/>
</dbReference>
<proteinExistence type="inferred from homology"/>
<keyword evidence="10 13" id="KW-0503">Monooxygenase</keyword>
<dbReference type="InterPro" id="IPR001128">
    <property type="entry name" value="Cyt_P450"/>
</dbReference>
<name>A0AAN6VZM3_9PEZI</name>
<dbReference type="AlphaFoldDB" id="A0AAN6VZM3"/>
<dbReference type="GO" id="GO:0016020">
    <property type="term" value="C:membrane"/>
    <property type="evidence" value="ECO:0007669"/>
    <property type="project" value="UniProtKB-SubCell"/>
</dbReference>
<gene>
    <name evidence="15" type="ORF">QBC36DRAFT_247685</name>
</gene>
<evidence type="ECO:0000256" key="4">
    <source>
        <dbReference type="ARBA" id="ARBA00022617"/>
    </source>
</evidence>
<dbReference type="SUPFAM" id="SSF48264">
    <property type="entry name" value="Cytochrome P450"/>
    <property type="match status" value="1"/>
</dbReference>
<comment type="caution">
    <text evidence="15">The sequence shown here is derived from an EMBL/GenBank/DDBJ whole genome shotgun (WGS) entry which is preliminary data.</text>
</comment>
<evidence type="ECO:0000256" key="7">
    <source>
        <dbReference type="ARBA" id="ARBA00022989"/>
    </source>
</evidence>
<feature type="binding site" description="axial binding residue" evidence="12">
    <location>
        <position position="457"/>
    </location>
    <ligand>
        <name>heme</name>
        <dbReference type="ChEBI" id="CHEBI:30413"/>
    </ligand>
    <ligandPart>
        <name>Fe</name>
        <dbReference type="ChEBI" id="CHEBI:18248"/>
    </ligandPart>
</feature>
<keyword evidence="7 14" id="KW-1133">Transmembrane helix</keyword>
<dbReference type="GO" id="GO:0016705">
    <property type="term" value="F:oxidoreductase activity, acting on paired donors, with incorporation or reduction of molecular oxygen"/>
    <property type="evidence" value="ECO:0007669"/>
    <property type="project" value="InterPro"/>
</dbReference>
<evidence type="ECO:0000256" key="5">
    <source>
        <dbReference type="ARBA" id="ARBA00022692"/>
    </source>
</evidence>
<dbReference type="CDD" id="cd11061">
    <property type="entry name" value="CYP67-like"/>
    <property type="match status" value="1"/>
</dbReference>
<keyword evidence="6 12" id="KW-0479">Metal-binding</keyword>
<dbReference type="FunFam" id="1.10.630.10:FF:000063">
    <property type="entry name" value="Cytochrome P450 monooxygenase"/>
    <property type="match status" value="1"/>
</dbReference>
<dbReference type="GO" id="GO:0020037">
    <property type="term" value="F:heme binding"/>
    <property type="evidence" value="ECO:0007669"/>
    <property type="project" value="InterPro"/>
</dbReference>
<keyword evidence="16" id="KW-1185">Reference proteome</keyword>
<protein>
    <submittedName>
        <fullName evidence="15">Cytochrome P450</fullName>
    </submittedName>
</protein>
<dbReference type="Pfam" id="PF00067">
    <property type="entry name" value="p450"/>
    <property type="match status" value="1"/>
</dbReference>
<reference evidence="15" key="2">
    <citation type="submission" date="2023-05" db="EMBL/GenBank/DDBJ databases">
        <authorList>
            <consortium name="Lawrence Berkeley National Laboratory"/>
            <person name="Steindorff A."/>
            <person name="Hensen N."/>
            <person name="Bonometti L."/>
            <person name="Westerberg I."/>
            <person name="Brannstrom I.O."/>
            <person name="Guillou S."/>
            <person name="Cros-Aarteil S."/>
            <person name="Calhoun S."/>
            <person name="Haridas S."/>
            <person name="Kuo A."/>
            <person name="Mondo S."/>
            <person name="Pangilinan J."/>
            <person name="Riley R."/>
            <person name="Labutti K."/>
            <person name="Andreopoulos B."/>
            <person name="Lipzen A."/>
            <person name="Chen C."/>
            <person name="Yanf M."/>
            <person name="Daum C."/>
            <person name="Ng V."/>
            <person name="Clum A."/>
            <person name="Ohm R."/>
            <person name="Martin F."/>
            <person name="Silar P."/>
            <person name="Natvig D."/>
            <person name="Lalanne C."/>
            <person name="Gautier V."/>
            <person name="Ament-Velasquez S.L."/>
            <person name="Kruys A."/>
            <person name="Hutchinson M.I."/>
            <person name="Powell A.J."/>
            <person name="Barry K."/>
            <person name="Miller A.N."/>
            <person name="Grigoriev I.V."/>
            <person name="Debuchy R."/>
            <person name="Gladieux P."/>
            <person name="Thoren M.H."/>
            <person name="Johannesson H."/>
        </authorList>
    </citation>
    <scope>NUCLEOTIDE SEQUENCE</scope>
    <source>
        <strain evidence="15">CBS 892.96</strain>
    </source>
</reference>
<sequence>MELLNIITRVLSVSLVGLLAGTAIWLFYTIVYRWFFHPLAKYPGPFLAKFTNLYAAYHSWKGDIHKDMYQCHLKYGDRVRYAPNRVTINTANALNAIHAHGNNVKKFDGYKVLAANAPNTLTLADKTLHARRRRVISQAFSEAGLRLFEPAIRSRIDRFYNVIRSHSSPDSKWTEPLDMAVQFNYLTFDTMTAVAFDADYDLTTSPKYRYIVTAIESANLRLGVISQALELTTLNLDRRLFLTSAIAAWTFGKFLYKLLRKRLEASNTGTKDIFSFLQQCRDPDTGEPLSDTELSTETATFVVAGSDTTATTLAATVYYLTGSPWCYKRACEEMRGVFGGGSEEIGLGPKLNGCVFLRACIDEALRLSPPGGSAPWREVEVGGARIDGEFFPQGCEVGVPVYAMHHHEGYWEEPFRYLPERWLRSAGGAAGDDAANKEMGKEKKRAYVPFNMGPRSCVGKPLAIAQMMLALAVLLRDFDVRREGQGEEWWEVEREGETREYELREHITSSRTGPVLRFKPRF</sequence>
<reference evidence="15" key="1">
    <citation type="journal article" date="2023" name="Mol. Phylogenet. Evol.">
        <title>Genome-scale phylogeny and comparative genomics of the fungal order Sordariales.</title>
        <authorList>
            <person name="Hensen N."/>
            <person name="Bonometti L."/>
            <person name="Westerberg I."/>
            <person name="Brannstrom I.O."/>
            <person name="Guillou S."/>
            <person name="Cros-Aarteil S."/>
            <person name="Calhoun S."/>
            <person name="Haridas S."/>
            <person name="Kuo A."/>
            <person name="Mondo S."/>
            <person name="Pangilinan J."/>
            <person name="Riley R."/>
            <person name="LaButti K."/>
            <person name="Andreopoulos B."/>
            <person name="Lipzen A."/>
            <person name="Chen C."/>
            <person name="Yan M."/>
            <person name="Daum C."/>
            <person name="Ng V."/>
            <person name="Clum A."/>
            <person name="Steindorff A."/>
            <person name="Ohm R.A."/>
            <person name="Martin F."/>
            <person name="Silar P."/>
            <person name="Natvig D.O."/>
            <person name="Lalanne C."/>
            <person name="Gautier V."/>
            <person name="Ament-Velasquez S.L."/>
            <person name="Kruys A."/>
            <person name="Hutchinson M.I."/>
            <person name="Powell A.J."/>
            <person name="Barry K."/>
            <person name="Miller A.N."/>
            <person name="Grigoriev I.V."/>
            <person name="Debuchy R."/>
            <person name="Gladieux P."/>
            <person name="Hiltunen Thoren M."/>
            <person name="Johannesson H."/>
        </authorList>
    </citation>
    <scope>NUCLEOTIDE SEQUENCE</scope>
    <source>
        <strain evidence="15">CBS 892.96</strain>
    </source>
</reference>
<comment type="similarity">
    <text evidence="3 13">Belongs to the cytochrome P450 family.</text>
</comment>
<dbReference type="PANTHER" id="PTHR24305">
    <property type="entry name" value="CYTOCHROME P450"/>
    <property type="match status" value="1"/>
</dbReference>
<dbReference type="InterPro" id="IPR002401">
    <property type="entry name" value="Cyt_P450_E_grp-I"/>
</dbReference>
<dbReference type="EMBL" id="MU866433">
    <property type="protein sequence ID" value="KAK4172361.1"/>
    <property type="molecule type" value="Genomic_DNA"/>
</dbReference>
<dbReference type="InterPro" id="IPR050121">
    <property type="entry name" value="Cytochrome_P450_monoxygenase"/>
</dbReference>
<evidence type="ECO:0000256" key="12">
    <source>
        <dbReference type="PIRSR" id="PIRSR602401-1"/>
    </source>
</evidence>
<dbReference type="PRINTS" id="PR00385">
    <property type="entry name" value="P450"/>
</dbReference>
<evidence type="ECO:0000256" key="2">
    <source>
        <dbReference type="ARBA" id="ARBA00004370"/>
    </source>
</evidence>
<keyword evidence="4 12" id="KW-0349">Heme</keyword>
<evidence type="ECO:0000313" key="15">
    <source>
        <dbReference type="EMBL" id="KAK4172361.1"/>
    </source>
</evidence>
<evidence type="ECO:0000256" key="10">
    <source>
        <dbReference type="ARBA" id="ARBA00023033"/>
    </source>
</evidence>
<evidence type="ECO:0000256" key="1">
    <source>
        <dbReference type="ARBA" id="ARBA00001971"/>
    </source>
</evidence>
<dbReference type="InterPro" id="IPR036396">
    <property type="entry name" value="Cyt_P450_sf"/>
</dbReference>
<evidence type="ECO:0000256" key="6">
    <source>
        <dbReference type="ARBA" id="ARBA00022723"/>
    </source>
</evidence>
<keyword evidence="8 13" id="KW-0560">Oxidoreductase</keyword>
<evidence type="ECO:0000256" key="13">
    <source>
        <dbReference type="RuleBase" id="RU000461"/>
    </source>
</evidence>
<feature type="transmembrane region" description="Helical" evidence="14">
    <location>
        <begin position="6"/>
        <end position="31"/>
    </location>
</feature>
<comment type="subcellular location">
    <subcellularLocation>
        <location evidence="2">Membrane</location>
    </subcellularLocation>
</comment>
<accession>A0AAN6VZM3</accession>
<evidence type="ECO:0000256" key="8">
    <source>
        <dbReference type="ARBA" id="ARBA00023002"/>
    </source>
</evidence>
<evidence type="ECO:0000256" key="9">
    <source>
        <dbReference type="ARBA" id="ARBA00023004"/>
    </source>
</evidence>
<dbReference type="GO" id="GO:1902181">
    <property type="term" value="P:verruculogen biosynthetic process"/>
    <property type="evidence" value="ECO:0007669"/>
    <property type="project" value="UniProtKB-ARBA"/>
</dbReference>
<dbReference type="InterPro" id="IPR017972">
    <property type="entry name" value="Cyt_P450_CS"/>
</dbReference>
<dbReference type="PROSITE" id="PS00086">
    <property type="entry name" value="CYTOCHROME_P450"/>
    <property type="match status" value="1"/>
</dbReference>